<dbReference type="InterPro" id="IPR034169">
    <property type="entry name" value="NifX-like"/>
</dbReference>
<evidence type="ECO:0000313" key="5">
    <source>
        <dbReference type="Proteomes" id="UP000295717"/>
    </source>
</evidence>
<proteinExistence type="inferred from homology"/>
<dbReference type="SUPFAM" id="SSF53146">
    <property type="entry name" value="Nitrogenase accessory factor-like"/>
    <property type="match status" value="1"/>
</dbReference>
<evidence type="ECO:0000313" key="4">
    <source>
        <dbReference type="EMBL" id="TCT23010.1"/>
    </source>
</evidence>
<dbReference type="PANTHER" id="PTHR33937">
    <property type="entry name" value="IRON-MOLYBDENUM PROTEIN-RELATED-RELATED"/>
    <property type="match status" value="1"/>
</dbReference>
<protein>
    <submittedName>
        <fullName evidence="4">Nitrogen fixation protein NifX</fullName>
    </submittedName>
</protein>
<name>A0A4R3N1T0_9GAMM</name>
<dbReference type="EMBL" id="SMAO01000002">
    <property type="protein sequence ID" value="TCT23010.1"/>
    <property type="molecule type" value="Genomic_DNA"/>
</dbReference>
<dbReference type="RefSeq" id="WP_132976123.1">
    <property type="nucleotide sequence ID" value="NZ_SMAO01000002.1"/>
</dbReference>
<dbReference type="InterPro" id="IPR036105">
    <property type="entry name" value="DiNase_FeMo-co_biosyn_sf"/>
</dbReference>
<comment type="similarity">
    <text evidence="1">Belongs to the NifX/NifY family.</text>
</comment>
<dbReference type="OrthoDB" id="9797941at2"/>
<dbReference type="Proteomes" id="UP000295717">
    <property type="component" value="Unassembled WGS sequence"/>
</dbReference>
<dbReference type="CDD" id="cd00853">
    <property type="entry name" value="NifX"/>
    <property type="match status" value="1"/>
</dbReference>
<dbReference type="InterPro" id="IPR051840">
    <property type="entry name" value="NifX/NifY_domain"/>
</dbReference>
<evidence type="ECO:0000256" key="2">
    <source>
        <dbReference type="ARBA" id="ARBA00023231"/>
    </source>
</evidence>
<comment type="caution">
    <text evidence="4">The sequence shown here is derived from an EMBL/GenBank/DDBJ whole genome shotgun (WGS) entry which is preliminary data.</text>
</comment>
<gene>
    <name evidence="4" type="ORF">EDC35_102347</name>
</gene>
<evidence type="ECO:0000259" key="3">
    <source>
        <dbReference type="Pfam" id="PF02579"/>
    </source>
</evidence>
<dbReference type="Pfam" id="PF02579">
    <property type="entry name" value="Nitro_FeMo-Co"/>
    <property type="match status" value="1"/>
</dbReference>
<dbReference type="Gene3D" id="3.30.420.130">
    <property type="entry name" value="Dinitrogenase iron-molybdenum cofactor biosynthesis domain"/>
    <property type="match status" value="1"/>
</dbReference>
<reference evidence="4 5" key="1">
    <citation type="submission" date="2019-03" db="EMBL/GenBank/DDBJ databases">
        <title>Genomic Encyclopedia of Type Strains, Phase IV (KMG-IV): sequencing the most valuable type-strain genomes for metagenomic binning, comparative biology and taxonomic classification.</title>
        <authorList>
            <person name="Goeker M."/>
        </authorList>
    </citation>
    <scope>NUCLEOTIDE SEQUENCE [LARGE SCALE GENOMIC DNA]</scope>
    <source>
        <strain evidence="4 5">DSM 13587</strain>
    </source>
</reference>
<dbReference type="PANTHER" id="PTHR33937:SF1">
    <property type="entry name" value="IRON-MOLIBDENUM COFACTOR PROCESSING PROTEIN"/>
    <property type="match status" value="1"/>
</dbReference>
<evidence type="ECO:0000256" key="1">
    <source>
        <dbReference type="ARBA" id="ARBA00010285"/>
    </source>
</evidence>
<keyword evidence="5" id="KW-1185">Reference proteome</keyword>
<sequence>MTVERRLRILNCCSETKQMDTAVNVAFATSDRKVIDQHFGAAESFAIYAIDRNTASLIEVVQFGPLDMDGNESKLTAKIDALEGCVAVYCQAIGASAVNQLRARWIQPIKVAADTSITQTIRALQTELREGPNAWLARAIENRQAGRASRFDAMEAEGWDE</sequence>
<accession>A0A4R3N1T0</accession>
<keyword evidence="2" id="KW-0535">Nitrogen fixation</keyword>
<dbReference type="AlphaFoldDB" id="A0A4R3N1T0"/>
<feature type="domain" description="Dinitrogenase iron-molybdenum cofactor biosynthesis" evidence="3">
    <location>
        <begin position="32"/>
        <end position="125"/>
    </location>
</feature>
<organism evidence="4 5">
    <name type="scientific">Thiobaca trueperi</name>
    <dbReference type="NCBI Taxonomy" id="127458"/>
    <lineage>
        <taxon>Bacteria</taxon>
        <taxon>Pseudomonadati</taxon>
        <taxon>Pseudomonadota</taxon>
        <taxon>Gammaproteobacteria</taxon>
        <taxon>Chromatiales</taxon>
        <taxon>Chromatiaceae</taxon>
        <taxon>Thiobaca</taxon>
    </lineage>
</organism>
<dbReference type="InterPro" id="IPR003731">
    <property type="entry name" value="Di-Nase_FeMo-co_biosynth"/>
</dbReference>